<dbReference type="AlphaFoldDB" id="A0A6A1WNF3"/>
<protein>
    <submittedName>
        <fullName evidence="2">Uncharacterized protein</fullName>
    </submittedName>
</protein>
<gene>
    <name evidence="2" type="ORF">CJ030_MR1G002648</name>
</gene>
<reference evidence="2 3" key="1">
    <citation type="journal article" date="2019" name="Plant Biotechnol. J.">
        <title>The red bayberry genome and genetic basis of sex determination.</title>
        <authorList>
            <person name="Jia H.M."/>
            <person name="Jia H.J."/>
            <person name="Cai Q.L."/>
            <person name="Wang Y."/>
            <person name="Zhao H.B."/>
            <person name="Yang W.F."/>
            <person name="Wang G.Y."/>
            <person name="Li Y.H."/>
            <person name="Zhan D.L."/>
            <person name="Shen Y.T."/>
            <person name="Niu Q.F."/>
            <person name="Chang L."/>
            <person name="Qiu J."/>
            <person name="Zhao L."/>
            <person name="Xie H.B."/>
            <person name="Fu W.Y."/>
            <person name="Jin J."/>
            <person name="Li X.W."/>
            <person name="Jiao Y."/>
            <person name="Zhou C.C."/>
            <person name="Tu T."/>
            <person name="Chai C.Y."/>
            <person name="Gao J.L."/>
            <person name="Fan L.J."/>
            <person name="van de Weg E."/>
            <person name="Wang J.Y."/>
            <person name="Gao Z.S."/>
        </authorList>
    </citation>
    <scope>NUCLEOTIDE SEQUENCE [LARGE SCALE GENOMIC DNA]</scope>
    <source>
        <tissue evidence="2">Leaves</tissue>
    </source>
</reference>
<dbReference type="OrthoDB" id="848707at2759"/>
<sequence length="142" mass="16369">MNLGHLLFNHMKVLYEKKRQRLPYGMLFSRIFDMHDVETNGEEREKPKVSREYNQKTLRLMGFVQNEDDEWVKKAVATPSQEIQEEEAEEKDPEEVEPVTEYRPESSIPVPASPRTPHTTAVGRLVASSSQDTRLGLLEASI</sequence>
<evidence type="ECO:0000256" key="1">
    <source>
        <dbReference type="SAM" id="MobiDB-lite"/>
    </source>
</evidence>
<dbReference type="Proteomes" id="UP000516437">
    <property type="component" value="Chromosome 1"/>
</dbReference>
<evidence type="ECO:0000313" key="3">
    <source>
        <dbReference type="Proteomes" id="UP000516437"/>
    </source>
</evidence>
<dbReference type="EMBL" id="RXIC02000019">
    <property type="protein sequence ID" value="KAB1226865.1"/>
    <property type="molecule type" value="Genomic_DNA"/>
</dbReference>
<name>A0A6A1WNF3_9ROSI</name>
<proteinExistence type="predicted"/>
<organism evidence="2 3">
    <name type="scientific">Morella rubra</name>
    <name type="common">Chinese bayberry</name>
    <dbReference type="NCBI Taxonomy" id="262757"/>
    <lineage>
        <taxon>Eukaryota</taxon>
        <taxon>Viridiplantae</taxon>
        <taxon>Streptophyta</taxon>
        <taxon>Embryophyta</taxon>
        <taxon>Tracheophyta</taxon>
        <taxon>Spermatophyta</taxon>
        <taxon>Magnoliopsida</taxon>
        <taxon>eudicotyledons</taxon>
        <taxon>Gunneridae</taxon>
        <taxon>Pentapetalae</taxon>
        <taxon>rosids</taxon>
        <taxon>fabids</taxon>
        <taxon>Fagales</taxon>
        <taxon>Myricaceae</taxon>
        <taxon>Morella</taxon>
    </lineage>
</organism>
<accession>A0A6A1WNF3</accession>
<comment type="caution">
    <text evidence="2">The sequence shown here is derived from an EMBL/GenBank/DDBJ whole genome shotgun (WGS) entry which is preliminary data.</text>
</comment>
<feature type="compositionally biased region" description="Acidic residues" evidence="1">
    <location>
        <begin position="83"/>
        <end position="98"/>
    </location>
</feature>
<feature type="region of interest" description="Disordered" evidence="1">
    <location>
        <begin position="76"/>
        <end position="128"/>
    </location>
</feature>
<evidence type="ECO:0000313" key="2">
    <source>
        <dbReference type="EMBL" id="KAB1226865.1"/>
    </source>
</evidence>
<keyword evidence="3" id="KW-1185">Reference proteome</keyword>